<accession>A0ABS6EJI8</accession>
<evidence type="ECO:0000256" key="5">
    <source>
        <dbReference type="ARBA" id="ARBA00022679"/>
    </source>
</evidence>
<comment type="caution">
    <text evidence="10">The sequence shown here is derived from an EMBL/GenBank/DDBJ whole genome shotgun (WGS) entry which is preliminary data.</text>
</comment>
<dbReference type="CDD" id="cd00075">
    <property type="entry name" value="HATPase"/>
    <property type="match status" value="1"/>
</dbReference>
<evidence type="ECO:0000256" key="2">
    <source>
        <dbReference type="ARBA" id="ARBA00004370"/>
    </source>
</evidence>
<evidence type="ECO:0000313" key="11">
    <source>
        <dbReference type="Proteomes" id="UP000726170"/>
    </source>
</evidence>
<feature type="transmembrane region" description="Helical" evidence="8">
    <location>
        <begin position="12"/>
        <end position="34"/>
    </location>
</feature>
<dbReference type="InterPro" id="IPR050351">
    <property type="entry name" value="BphY/WalK/GraS-like"/>
</dbReference>
<dbReference type="InterPro" id="IPR005467">
    <property type="entry name" value="His_kinase_dom"/>
</dbReference>
<dbReference type="PROSITE" id="PS50109">
    <property type="entry name" value="HIS_KIN"/>
    <property type="match status" value="1"/>
</dbReference>
<dbReference type="InterPro" id="IPR003594">
    <property type="entry name" value="HATPase_dom"/>
</dbReference>
<name>A0ABS6EJI8_9CLOT</name>
<comment type="catalytic activity">
    <reaction evidence="1">
        <text>ATP + protein L-histidine = ADP + protein N-phospho-L-histidine.</text>
        <dbReference type="EC" id="2.7.13.3"/>
    </reaction>
</comment>
<organism evidence="10 11">
    <name type="scientific">Clostridium mobile</name>
    <dbReference type="NCBI Taxonomy" id="2841512"/>
    <lineage>
        <taxon>Bacteria</taxon>
        <taxon>Bacillati</taxon>
        <taxon>Bacillota</taxon>
        <taxon>Clostridia</taxon>
        <taxon>Eubacteriales</taxon>
        <taxon>Clostridiaceae</taxon>
        <taxon>Clostridium</taxon>
    </lineage>
</organism>
<evidence type="ECO:0000313" key="10">
    <source>
        <dbReference type="EMBL" id="MBU5484841.1"/>
    </source>
</evidence>
<keyword evidence="6 10" id="KW-0418">Kinase</keyword>
<keyword evidence="4" id="KW-0597">Phosphoprotein</keyword>
<evidence type="ECO:0000256" key="3">
    <source>
        <dbReference type="ARBA" id="ARBA00012438"/>
    </source>
</evidence>
<dbReference type="GO" id="GO:0016301">
    <property type="term" value="F:kinase activity"/>
    <property type="evidence" value="ECO:0007669"/>
    <property type="project" value="UniProtKB-KW"/>
</dbReference>
<dbReference type="CDD" id="cd00082">
    <property type="entry name" value="HisKA"/>
    <property type="match status" value="1"/>
</dbReference>
<keyword evidence="8" id="KW-1133">Transmembrane helix</keyword>
<dbReference type="Proteomes" id="UP000726170">
    <property type="component" value="Unassembled WGS sequence"/>
</dbReference>
<comment type="subcellular location">
    <subcellularLocation>
        <location evidence="2">Membrane</location>
    </subcellularLocation>
</comment>
<keyword evidence="11" id="KW-1185">Reference proteome</keyword>
<evidence type="ECO:0000256" key="8">
    <source>
        <dbReference type="SAM" id="Phobius"/>
    </source>
</evidence>
<gene>
    <name evidence="10" type="ORF">KQI86_10885</name>
</gene>
<dbReference type="EC" id="2.7.13.3" evidence="3"/>
<evidence type="ECO:0000256" key="4">
    <source>
        <dbReference type="ARBA" id="ARBA00022553"/>
    </source>
</evidence>
<dbReference type="InterPro" id="IPR003661">
    <property type="entry name" value="HisK_dim/P_dom"/>
</dbReference>
<dbReference type="RefSeq" id="WP_216439343.1">
    <property type="nucleotide sequence ID" value="NZ_JAHLQF010000002.1"/>
</dbReference>
<keyword evidence="8" id="KW-0472">Membrane</keyword>
<keyword evidence="7" id="KW-0902">Two-component regulatory system</keyword>
<dbReference type="PANTHER" id="PTHR45453:SF1">
    <property type="entry name" value="PHOSPHATE REGULON SENSOR PROTEIN PHOR"/>
    <property type="match status" value="1"/>
</dbReference>
<keyword evidence="8" id="KW-0812">Transmembrane</keyword>
<sequence length="342" mass="39161">MIKKISIKRIYEISVVITLIIFALFTVAVFHITSILAERLLLLSLLIFSVIVGMVIMYVIHKKIADFSDELDSYLDDMINGREDIDFVLNEETLISKLQIKLKRLYEIMLQQSKKSITEKEAIQCLVSDISHQVKTPIANIKIYNGILQDRQLTEEQRRDFFIAISTQVDKLDFLMQSMVKMSRLETGIFEIKPKQALIYNTLAQALSGIEPKAETKKINIIVECAETMVALFDEKWTTEALFNILDNAVKYTPRGGEVAVSVNQWEFYTKIDILDTGKGIPEKSYGSIFKRFYREPEVHNQEGVGIGLYLSREIITMQNGYIEVKSRLGISTTFSVFIPNC</sequence>
<proteinExistence type="predicted"/>
<dbReference type="Pfam" id="PF02518">
    <property type="entry name" value="HATPase_c"/>
    <property type="match status" value="1"/>
</dbReference>
<evidence type="ECO:0000256" key="6">
    <source>
        <dbReference type="ARBA" id="ARBA00022777"/>
    </source>
</evidence>
<dbReference type="PANTHER" id="PTHR45453">
    <property type="entry name" value="PHOSPHATE REGULON SENSOR PROTEIN PHOR"/>
    <property type="match status" value="1"/>
</dbReference>
<keyword evidence="5" id="KW-0808">Transferase</keyword>
<dbReference type="EMBL" id="JAHLQF010000002">
    <property type="protein sequence ID" value="MBU5484841.1"/>
    <property type="molecule type" value="Genomic_DNA"/>
</dbReference>
<dbReference type="SMART" id="SM00387">
    <property type="entry name" value="HATPase_c"/>
    <property type="match status" value="1"/>
</dbReference>
<feature type="domain" description="Histidine kinase" evidence="9">
    <location>
        <begin position="129"/>
        <end position="342"/>
    </location>
</feature>
<feature type="transmembrane region" description="Helical" evidence="8">
    <location>
        <begin position="40"/>
        <end position="60"/>
    </location>
</feature>
<evidence type="ECO:0000259" key="9">
    <source>
        <dbReference type="PROSITE" id="PS50109"/>
    </source>
</evidence>
<reference evidence="10 11" key="1">
    <citation type="submission" date="2021-06" db="EMBL/GenBank/DDBJ databases">
        <authorList>
            <person name="Sun Q."/>
            <person name="Li D."/>
        </authorList>
    </citation>
    <scope>NUCLEOTIDE SEQUENCE [LARGE SCALE GENOMIC DNA]</scope>
    <source>
        <strain evidence="10 11">MSJ-11</strain>
    </source>
</reference>
<evidence type="ECO:0000256" key="7">
    <source>
        <dbReference type="ARBA" id="ARBA00023012"/>
    </source>
</evidence>
<protein>
    <recommendedName>
        <fullName evidence="3">histidine kinase</fullName>
        <ecNumber evidence="3">2.7.13.3</ecNumber>
    </recommendedName>
</protein>
<dbReference type="Pfam" id="PF00512">
    <property type="entry name" value="HisKA"/>
    <property type="match status" value="1"/>
</dbReference>
<evidence type="ECO:0000256" key="1">
    <source>
        <dbReference type="ARBA" id="ARBA00000085"/>
    </source>
</evidence>
<dbReference type="SMART" id="SM00388">
    <property type="entry name" value="HisKA"/>
    <property type="match status" value="1"/>
</dbReference>